<dbReference type="NCBIfam" id="TIGR01182">
    <property type="entry name" value="eda"/>
    <property type="match status" value="1"/>
</dbReference>
<dbReference type="Pfam" id="PF01081">
    <property type="entry name" value="Aldolase"/>
    <property type="match status" value="1"/>
</dbReference>
<keyword evidence="4 6" id="KW-0456">Lyase</keyword>
<evidence type="ECO:0000256" key="2">
    <source>
        <dbReference type="ARBA" id="ARBA00006906"/>
    </source>
</evidence>
<evidence type="ECO:0000256" key="4">
    <source>
        <dbReference type="ARBA" id="ARBA00023239"/>
    </source>
</evidence>
<evidence type="ECO:0000313" key="7">
    <source>
        <dbReference type="Proteomes" id="UP000433089"/>
    </source>
</evidence>
<reference evidence="6 7" key="1">
    <citation type="submission" date="2019-10" db="EMBL/GenBank/DDBJ databases">
        <authorList>
            <person name="Karimi E."/>
        </authorList>
    </citation>
    <scope>NUCLEOTIDE SEQUENCE [LARGE SCALE GENOMIC DNA]</scope>
    <source>
        <strain evidence="6">Bacillus sp. 348</strain>
    </source>
</reference>
<comment type="pathway">
    <text evidence="1">Carbohydrate acid metabolism.</text>
</comment>
<dbReference type="EC" id="4.1.2.14" evidence="6"/>
<protein>
    <submittedName>
        <fullName evidence="6">2-keto-3-deoxygluconate-6-phosphate aldolase</fullName>
        <ecNumber evidence="6">4.1.2.14</ecNumber>
    </submittedName>
</protein>
<dbReference type="InterPro" id="IPR031338">
    <property type="entry name" value="KDPG/KHG_AS_2"/>
</dbReference>
<dbReference type="InterPro" id="IPR000887">
    <property type="entry name" value="Aldlse_KDPG_KHG"/>
</dbReference>
<comment type="similarity">
    <text evidence="2">Belongs to the KHG/KDPG aldolase family.</text>
</comment>
<organism evidence="6 7">
    <name type="scientific">Bacillus altitudinis</name>
    <dbReference type="NCBI Taxonomy" id="293387"/>
    <lineage>
        <taxon>Bacteria</taxon>
        <taxon>Bacillati</taxon>
        <taxon>Bacillota</taxon>
        <taxon>Bacilli</taxon>
        <taxon>Bacillales</taxon>
        <taxon>Bacillaceae</taxon>
        <taxon>Bacillus</taxon>
    </lineage>
</organism>
<name>A0A653X010_BACAB</name>
<dbReference type="Gene3D" id="3.20.20.70">
    <property type="entry name" value="Aldolase class I"/>
    <property type="match status" value="1"/>
</dbReference>
<dbReference type="RefSeq" id="WP_159160035.1">
    <property type="nucleotide sequence ID" value="NZ_CP069098.1"/>
</dbReference>
<dbReference type="CDD" id="cd00452">
    <property type="entry name" value="KDPG_aldolase"/>
    <property type="match status" value="1"/>
</dbReference>
<evidence type="ECO:0000256" key="3">
    <source>
        <dbReference type="ARBA" id="ARBA00011233"/>
    </source>
</evidence>
<dbReference type="GO" id="GO:0008675">
    <property type="term" value="F:2-dehydro-3-deoxy-phosphogluconate aldolase activity"/>
    <property type="evidence" value="ECO:0007669"/>
    <property type="project" value="UniProtKB-EC"/>
</dbReference>
<dbReference type="SUPFAM" id="SSF51569">
    <property type="entry name" value="Aldolase"/>
    <property type="match status" value="1"/>
</dbReference>
<dbReference type="PROSITE" id="PS00160">
    <property type="entry name" value="ALDOLASE_KDPG_KHG_2"/>
    <property type="match status" value="1"/>
</dbReference>
<evidence type="ECO:0000256" key="5">
    <source>
        <dbReference type="ARBA" id="ARBA00023277"/>
    </source>
</evidence>
<proteinExistence type="inferred from homology"/>
<evidence type="ECO:0000313" key="6">
    <source>
        <dbReference type="EMBL" id="VXC23904.1"/>
    </source>
</evidence>
<dbReference type="InterPro" id="IPR013785">
    <property type="entry name" value="Aldolase_TIM"/>
</dbReference>
<dbReference type="Proteomes" id="UP000433089">
    <property type="component" value="Unassembled WGS sequence"/>
</dbReference>
<dbReference type="PANTHER" id="PTHR30246">
    <property type="entry name" value="2-KETO-3-DEOXY-6-PHOSPHOGLUCONATE ALDOLASE"/>
    <property type="match status" value="1"/>
</dbReference>
<comment type="subunit">
    <text evidence="3">Homotrimer.</text>
</comment>
<gene>
    <name evidence="6" type="primary">kdgA</name>
    <name evidence="6" type="ORF">BACI348_50614</name>
</gene>
<keyword evidence="5" id="KW-0119">Carbohydrate metabolism</keyword>
<sequence>MGKSASMSVKEKLAACKLIAVVRAGSEAEGIEMIGRLKKKGVRAIEVTYTTPKAERIIASYQHDHELIVGAGTITTLEQAQSAIEAGSQFIVSPGYLPVIGEHLSFHDTLYVPGVLTPSEIMQAKANGYSVLKLFPSGSFGLSYMKNLQGPFPEIEFIPTGGIHPVDVPKWLEAGAVAVGVGSQLESSTAEELQAVLSSTIM</sequence>
<accession>A0A653X010</accession>
<dbReference type="PANTHER" id="PTHR30246:SF1">
    <property type="entry name" value="2-DEHYDRO-3-DEOXY-6-PHOSPHOGALACTONATE ALDOLASE-RELATED"/>
    <property type="match status" value="1"/>
</dbReference>
<evidence type="ECO:0000256" key="1">
    <source>
        <dbReference type="ARBA" id="ARBA00004761"/>
    </source>
</evidence>
<dbReference type="AlphaFoldDB" id="A0A653X010"/>
<dbReference type="EMBL" id="CABWLH010000010">
    <property type="protein sequence ID" value="VXC23904.1"/>
    <property type="molecule type" value="Genomic_DNA"/>
</dbReference>